<dbReference type="EMBL" id="CP162551">
    <property type="protein sequence ID" value="XDI38380.1"/>
    <property type="molecule type" value="Genomic_DNA"/>
</dbReference>
<evidence type="ECO:0000256" key="3">
    <source>
        <dbReference type="ARBA" id="ARBA00023027"/>
    </source>
</evidence>
<dbReference type="AlphaFoldDB" id="A0AB39BWN4"/>
<dbReference type="PANTHER" id="PTHR43570">
    <property type="entry name" value="ALDEHYDE DEHYDROGENASE"/>
    <property type="match status" value="1"/>
</dbReference>
<accession>A0AB39BWN4</accession>
<dbReference type="Gene3D" id="3.40.605.10">
    <property type="entry name" value="Aldehyde Dehydrogenase, Chain A, domain 1"/>
    <property type="match status" value="1"/>
</dbReference>
<dbReference type="PIRSF" id="PIRSF036492">
    <property type="entry name" value="ALDH"/>
    <property type="match status" value="1"/>
</dbReference>
<proteinExistence type="inferred from homology"/>
<gene>
    <name evidence="10" type="ORF">AB3N04_08755</name>
</gene>
<comment type="similarity">
    <text evidence="1 4 7">Belongs to the aldehyde dehydrogenase family.</text>
</comment>
<dbReference type="GO" id="GO:0006081">
    <property type="term" value="P:aldehyde metabolic process"/>
    <property type="evidence" value="ECO:0007669"/>
    <property type="project" value="InterPro"/>
</dbReference>
<dbReference type="PROSITE" id="PS00070">
    <property type="entry name" value="ALDEHYDE_DEHYDR_CYS"/>
    <property type="match status" value="1"/>
</dbReference>
<keyword evidence="3" id="KW-0520">NAD</keyword>
<reference evidence="10" key="1">
    <citation type="submission" date="2024-07" db="EMBL/GenBank/DDBJ databases">
        <title>Identification and characteristics of an arsenic-resistant bacterial isolate, which belongs to a novel species.</title>
        <authorList>
            <person name="Juszczyk A."/>
            <person name="Kowalczyk A."/>
            <person name="Was K."/>
            <person name="Kosowicz W."/>
            <person name="Budzyn A."/>
            <person name="Latowski D."/>
        </authorList>
    </citation>
    <scope>NUCLEOTIDE SEQUENCE</scope>
    <source>
        <strain evidence="10">As8PL</strain>
    </source>
</reference>
<evidence type="ECO:0000259" key="9">
    <source>
        <dbReference type="Pfam" id="PF00171"/>
    </source>
</evidence>
<dbReference type="Pfam" id="PF00171">
    <property type="entry name" value="Aldedh"/>
    <property type="match status" value="1"/>
</dbReference>
<dbReference type="InterPro" id="IPR016161">
    <property type="entry name" value="Ald_DH/histidinol_DH"/>
</dbReference>
<dbReference type="SUPFAM" id="SSF53720">
    <property type="entry name" value="ALDH-like"/>
    <property type="match status" value="1"/>
</dbReference>
<dbReference type="InterPro" id="IPR016163">
    <property type="entry name" value="Ald_DH_C"/>
</dbReference>
<feature type="active site" evidence="5 6">
    <location>
        <position position="208"/>
    </location>
</feature>
<sequence>MYTSLREKQKQFFYTGQTKEYRYRKKQLERLKEAMQQNEDELLEALKKDLNKTNEEAFLTELGPTYQEITHTLKHLKEWMKPEKVKTPASHVGSIGKIHYEPYGVALIIAPWNYPLQLALSPLVGAIAAGNCAIVKPSELTPHTSRVIAKLLDETFDEEYIKTVEGAVDVSQALLREPFDYIFFTGSVGVGKIVMEAASKNLTPITLELGGKSPAIVSDDAKLDLAAKRIAWGKFLNAGQTCVAPDYVLVHEKVYPAFLKKIKKHTKALFDKALEQRTYPQVVSERHLERLVGFIHDGEVQLGGHYNVENRTLTPTILTNVEWNSSIMQEEIFGPILPIFTYQSLNEVLDKVREKANPLALYVFTESQKVEATITENVSFGGGCINDTVMHLATPYLPFGGVGESGTGAYHGVESFRTFSHRKSILKQSTKVDLPLRYKQGKLTMKVLRKLMN</sequence>
<keyword evidence="8" id="KW-0175">Coiled coil</keyword>
<evidence type="ECO:0000256" key="7">
    <source>
        <dbReference type="RuleBase" id="RU003345"/>
    </source>
</evidence>
<evidence type="ECO:0000256" key="5">
    <source>
        <dbReference type="PIRSR" id="PIRSR036492-1"/>
    </source>
</evidence>
<dbReference type="PANTHER" id="PTHR43570:SF16">
    <property type="entry name" value="ALDEHYDE DEHYDROGENASE TYPE III, ISOFORM Q"/>
    <property type="match status" value="1"/>
</dbReference>
<evidence type="ECO:0000256" key="8">
    <source>
        <dbReference type="SAM" id="Coils"/>
    </source>
</evidence>
<feature type="coiled-coil region" evidence="8">
    <location>
        <begin position="18"/>
        <end position="56"/>
    </location>
</feature>
<dbReference type="InterPro" id="IPR016160">
    <property type="entry name" value="Ald_DH_CS_CYS"/>
</dbReference>
<dbReference type="CDD" id="cd07136">
    <property type="entry name" value="ALDH_YwdH-P39616"/>
    <property type="match status" value="1"/>
</dbReference>
<dbReference type="InterPro" id="IPR015590">
    <property type="entry name" value="Aldehyde_DH_dom"/>
</dbReference>
<feature type="active site" evidence="5">
    <location>
        <position position="242"/>
    </location>
</feature>
<keyword evidence="2 4" id="KW-0560">Oxidoreductase</keyword>
<organism evidence="10">
    <name type="scientific">Alkalihalophilus sp. As8PL</name>
    <dbReference type="NCBI Taxonomy" id="3237103"/>
    <lineage>
        <taxon>Bacteria</taxon>
        <taxon>Bacillati</taxon>
        <taxon>Bacillota</taxon>
        <taxon>Bacilli</taxon>
        <taxon>Bacillales</taxon>
        <taxon>Bacillaceae</taxon>
        <taxon>Alkalihalophilus</taxon>
    </lineage>
</organism>
<name>A0AB39BWN4_9BACI</name>
<dbReference type="GO" id="GO:0004029">
    <property type="term" value="F:aldehyde dehydrogenase (NAD+) activity"/>
    <property type="evidence" value="ECO:0007669"/>
    <property type="project" value="TreeGrafter"/>
</dbReference>
<dbReference type="RefSeq" id="WP_368505670.1">
    <property type="nucleotide sequence ID" value="NZ_CP162551.1"/>
</dbReference>
<evidence type="ECO:0000313" key="10">
    <source>
        <dbReference type="EMBL" id="XDI38380.1"/>
    </source>
</evidence>
<feature type="domain" description="Aldehyde dehydrogenase" evidence="9">
    <location>
        <begin position="20"/>
        <end position="425"/>
    </location>
</feature>
<dbReference type="GO" id="GO:0005737">
    <property type="term" value="C:cytoplasm"/>
    <property type="evidence" value="ECO:0007669"/>
    <property type="project" value="TreeGrafter"/>
</dbReference>
<dbReference type="InterPro" id="IPR016162">
    <property type="entry name" value="Ald_DH_N"/>
</dbReference>
<dbReference type="Gene3D" id="3.40.309.10">
    <property type="entry name" value="Aldehyde Dehydrogenase, Chain A, domain 2"/>
    <property type="match status" value="1"/>
</dbReference>
<evidence type="ECO:0000256" key="4">
    <source>
        <dbReference type="PIRNR" id="PIRNR036492"/>
    </source>
</evidence>
<dbReference type="InterPro" id="IPR012394">
    <property type="entry name" value="Aldehyde_DH_NAD(P)"/>
</dbReference>
<evidence type="ECO:0000256" key="2">
    <source>
        <dbReference type="ARBA" id="ARBA00023002"/>
    </source>
</evidence>
<dbReference type="FunFam" id="3.40.605.10:FF:000004">
    <property type="entry name" value="Aldehyde dehydrogenase"/>
    <property type="match status" value="1"/>
</dbReference>
<evidence type="ECO:0000256" key="6">
    <source>
        <dbReference type="PROSITE-ProRule" id="PRU10007"/>
    </source>
</evidence>
<dbReference type="InterPro" id="IPR029510">
    <property type="entry name" value="Ald_DH_CS_GLU"/>
</dbReference>
<dbReference type="PROSITE" id="PS00687">
    <property type="entry name" value="ALDEHYDE_DEHYDR_GLU"/>
    <property type="match status" value="1"/>
</dbReference>
<protein>
    <recommendedName>
        <fullName evidence="4">Aldehyde dehydrogenase</fullName>
    </recommendedName>
</protein>
<dbReference type="FunFam" id="3.40.309.10:FF:000003">
    <property type="entry name" value="Aldehyde dehydrogenase"/>
    <property type="match status" value="1"/>
</dbReference>
<evidence type="ECO:0000256" key="1">
    <source>
        <dbReference type="ARBA" id="ARBA00009986"/>
    </source>
</evidence>